<comment type="caution">
    <text evidence="8">The sequence shown here is derived from an EMBL/GenBank/DDBJ whole genome shotgun (WGS) entry which is preliminary data.</text>
</comment>
<keyword evidence="2 6" id="KW-0812">Transmembrane</keyword>
<feature type="domain" description="G-protein coupled receptors family 2 profile 2" evidence="7">
    <location>
        <begin position="1"/>
        <end position="219"/>
    </location>
</feature>
<name>A0A9D3PZA9_MEGAT</name>
<dbReference type="PANTHER" id="PTHR12011:SF285">
    <property type="entry name" value="ADHESION G PROTEIN-COUPLED RECEPTOR G3"/>
    <property type="match status" value="1"/>
</dbReference>
<dbReference type="GO" id="GO:0005886">
    <property type="term" value="C:plasma membrane"/>
    <property type="evidence" value="ECO:0007669"/>
    <property type="project" value="TreeGrafter"/>
</dbReference>
<organism evidence="8 9">
    <name type="scientific">Megalops atlanticus</name>
    <name type="common">Tarpon</name>
    <name type="synonym">Clupea gigantea</name>
    <dbReference type="NCBI Taxonomy" id="7932"/>
    <lineage>
        <taxon>Eukaryota</taxon>
        <taxon>Metazoa</taxon>
        <taxon>Chordata</taxon>
        <taxon>Craniata</taxon>
        <taxon>Vertebrata</taxon>
        <taxon>Euteleostomi</taxon>
        <taxon>Actinopterygii</taxon>
        <taxon>Neopterygii</taxon>
        <taxon>Teleostei</taxon>
        <taxon>Elopiformes</taxon>
        <taxon>Megalopidae</taxon>
        <taxon>Megalops</taxon>
    </lineage>
</organism>
<dbReference type="Gene3D" id="1.20.1070.10">
    <property type="entry name" value="Rhodopsin 7-helix transmembrane proteins"/>
    <property type="match status" value="1"/>
</dbReference>
<keyword evidence="9" id="KW-1185">Reference proteome</keyword>
<evidence type="ECO:0000259" key="7">
    <source>
        <dbReference type="PROSITE" id="PS50261"/>
    </source>
</evidence>
<gene>
    <name evidence="8" type="ORF">MATL_G00144930</name>
</gene>
<feature type="region of interest" description="Disordered" evidence="5">
    <location>
        <begin position="224"/>
        <end position="244"/>
    </location>
</feature>
<accession>A0A9D3PZA9</accession>
<dbReference type="Pfam" id="PF00002">
    <property type="entry name" value="7tm_2"/>
    <property type="match status" value="1"/>
</dbReference>
<dbReference type="GO" id="GO:0007189">
    <property type="term" value="P:adenylate cyclase-activating G protein-coupled receptor signaling pathway"/>
    <property type="evidence" value="ECO:0007669"/>
    <property type="project" value="TreeGrafter"/>
</dbReference>
<dbReference type="EMBL" id="JAFDVH010000011">
    <property type="protein sequence ID" value="KAG7468620.1"/>
    <property type="molecule type" value="Genomic_DNA"/>
</dbReference>
<dbReference type="PROSITE" id="PS50261">
    <property type="entry name" value="G_PROTEIN_RECEP_F2_4"/>
    <property type="match status" value="1"/>
</dbReference>
<dbReference type="AlphaFoldDB" id="A0A9D3PZA9"/>
<proteinExistence type="predicted"/>
<protein>
    <recommendedName>
        <fullName evidence="7">G-protein coupled receptors family 2 profile 2 domain-containing protein</fullName>
    </recommendedName>
</protein>
<reference evidence="8" key="1">
    <citation type="submission" date="2021-01" db="EMBL/GenBank/DDBJ databases">
        <authorList>
            <person name="Zahm M."/>
            <person name="Roques C."/>
            <person name="Cabau C."/>
            <person name="Klopp C."/>
            <person name="Donnadieu C."/>
            <person name="Jouanno E."/>
            <person name="Lampietro C."/>
            <person name="Louis A."/>
            <person name="Herpin A."/>
            <person name="Echchiki A."/>
            <person name="Berthelot C."/>
            <person name="Parey E."/>
            <person name="Roest-Crollius H."/>
            <person name="Braasch I."/>
            <person name="Postlethwait J."/>
            <person name="Bobe J."/>
            <person name="Montfort J."/>
            <person name="Bouchez O."/>
            <person name="Begum T."/>
            <person name="Mejri S."/>
            <person name="Adams A."/>
            <person name="Chen W.-J."/>
            <person name="Guiguen Y."/>
        </authorList>
    </citation>
    <scope>NUCLEOTIDE SEQUENCE</scope>
    <source>
        <strain evidence="8">YG-15Mar2019-1</strain>
        <tissue evidence="8">Brain</tissue>
    </source>
</reference>
<feature type="transmembrane region" description="Helical" evidence="6">
    <location>
        <begin position="168"/>
        <end position="189"/>
    </location>
</feature>
<evidence type="ECO:0000256" key="5">
    <source>
        <dbReference type="SAM" id="MobiDB-lite"/>
    </source>
</evidence>
<feature type="transmembrane region" description="Helical" evidence="6">
    <location>
        <begin position="195"/>
        <end position="216"/>
    </location>
</feature>
<feature type="transmembrane region" description="Helical" evidence="6">
    <location>
        <begin position="38"/>
        <end position="58"/>
    </location>
</feature>
<dbReference type="GO" id="GO:0004930">
    <property type="term" value="F:G protein-coupled receptor activity"/>
    <property type="evidence" value="ECO:0007669"/>
    <property type="project" value="InterPro"/>
</dbReference>
<dbReference type="PANTHER" id="PTHR12011">
    <property type="entry name" value="ADHESION G-PROTEIN COUPLED RECEPTOR"/>
    <property type="match status" value="1"/>
</dbReference>
<keyword evidence="4 6" id="KW-0472">Membrane</keyword>
<dbReference type="InterPro" id="IPR017981">
    <property type="entry name" value="GPCR_2-like_7TM"/>
</dbReference>
<evidence type="ECO:0000256" key="4">
    <source>
        <dbReference type="ARBA" id="ARBA00023136"/>
    </source>
</evidence>
<feature type="compositionally biased region" description="Polar residues" evidence="5">
    <location>
        <begin position="228"/>
        <end position="244"/>
    </location>
</feature>
<dbReference type="GO" id="GO:0007166">
    <property type="term" value="P:cell surface receptor signaling pathway"/>
    <property type="evidence" value="ECO:0007669"/>
    <property type="project" value="InterPro"/>
</dbReference>
<keyword evidence="3 6" id="KW-1133">Transmembrane helix</keyword>
<dbReference type="PRINTS" id="PR00249">
    <property type="entry name" value="GPCRSECRETIN"/>
</dbReference>
<evidence type="ECO:0000313" key="8">
    <source>
        <dbReference type="EMBL" id="KAG7468620.1"/>
    </source>
</evidence>
<evidence type="ECO:0000256" key="1">
    <source>
        <dbReference type="ARBA" id="ARBA00004141"/>
    </source>
</evidence>
<evidence type="ECO:0000313" key="9">
    <source>
        <dbReference type="Proteomes" id="UP001046870"/>
    </source>
</evidence>
<evidence type="ECO:0000256" key="2">
    <source>
        <dbReference type="ARBA" id="ARBA00022692"/>
    </source>
</evidence>
<evidence type="ECO:0000256" key="3">
    <source>
        <dbReference type="ARBA" id="ARBA00022989"/>
    </source>
</evidence>
<dbReference type="InterPro" id="IPR000832">
    <property type="entry name" value="GPCR_2_secretin-like"/>
</dbReference>
<evidence type="ECO:0000256" key="6">
    <source>
        <dbReference type="SAM" id="Phobius"/>
    </source>
</evidence>
<sequence length="244" mass="27207">MNLILALVLLYGHFLPNQKVAELHIPGACKYLAIMLHYSLLATFAWLAIEGFHLYLLLVRVFNIYISRYLLKLGLVGWGVPMVTVIACALAGVYSRDKLHIVQDSSATASICWITGKTVRYITVSGYLGLVFLFSAAILGVTVMKLWKVRNHPSRYKESRRMKMWRSCVTVLGLGCILGVPWGTAFATYGPLSLVGIYLFTILNGFQGVFVFLWFLTLTCQPHPEESSAGSDPVTQKMETSFNS</sequence>
<dbReference type="Proteomes" id="UP001046870">
    <property type="component" value="Chromosome 11"/>
</dbReference>
<feature type="transmembrane region" description="Helical" evidence="6">
    <location>
        <begin position="127"/>
        <end position="147"/>
    </location>
</feature>
<comment type="subcellular location">
    <subcellularLocation>
        <location evidence="1">Membrane</location>
        <topology evidence="1">Multi-pass membrane protein</topology>
    </subcellularLocation>
</comment>
<feature type="transmembrane region" description="Helical" evidence="6">
    <location>
        <begin position="70"/>
        <end position="94"/>
    </location>
</feature>
<dbReference type="OrthoDB" id="6134459at2759"/>